<proteinExistence type="predicted"/>
<feature type="domain" description="HTH arsR-type" evidence="1">
    <location>
        <begin position="12"/>
        <end position="89"/>
    </location>
</feature>
<sequence length="89" mass="10122">MEPTPGASTPSTPEKDFREIVRAAKRKNIESRLEKIVVFARERGRIANRDIEKHLNVSDATATRYARMLVTRGILKKTGNTKGAYYELM</sequence>
<evidence type="ECO:0000259" key="1">
    <source>
        <dbReference type="PROSITE" id="PS50987"/>
    </source>
</evidence>
<dbReference type="AlphaFoldDB" id="A0A1G2KR18"/>
<dbReference type="GO" id="GO:0003677">
    <property type="term" value="F:DNA binding"/>
    <property type="evidence" value="ECO:0007669"/>
    <property type="project" value="InterPro"/>
</dbReference>
<dbReference type="GO" id="GO:0003700">
    <property type="term" value="F:DNA-binding transcription factor activity"/>
    <property type="evidence" value="ECO:0007669"/>
    <property type="project" value="InterPro"/>
</dbReference>
<name>A0A1G2KR18_9BACT</name>
<dbReference type="EMBL" id="MHQL01000053">
    <property type="protein sequence ID" value="OHA01830.1"/>
    <property type="molecule type" value="Genomic_DNA"/>
</dbReference>
<gene>
    <name evidence="2" type="ORF">A3C16_05950</name>
</gene>
<dbReference type="Proteomes" id="UP000177811">
    <property type="component" value="Unassembled WGS sequence"/>
</dbReference>
<comment type="caution">
    <text evidence="2">The sequence shown here is derived from an EMBL/GenBank/DDBJ whole genome shotgun (WGS) entry which is preliminary data.</text>
</comment>
<protein>
    <recommendedName>
        <fullName evidence="1">HTH arsR-type domain-containing protein</fullName>
    </recommendedName>
</protein>
<organism evidence="2 3">
    <name type="scientific">Candidatus Sungbacteria bacterium RIFCSPHIGHO2_02_FULL_51_29</name>
    <dbReference type="NCBI Taxonomy" id="1802273"/>
    <lineage>
        <taxon>Bacteria</taxon>
        <taxon>Candidatus Sungiibacteriota</taxon>
    </lineage>
</organism>
<dbReference type="InterPro" id="IPR036388">
    <property type="entry name" value="WH-like_DNA-bd_sf"/>
</dbReference>
<dbReference type="SUPFAM" id="SSF46785">
    <property type="entry name" value="Winged helix' DNA-binding domain"/>
    <property type="match status" value="1"/>
</dbReference>
<accession>A0A1G2KR18</accession>
<evidence type="ECO:0000313" key="3">
    <source>
        <dbReference type="Proteomes" id="UP000177811"/>
    </source>
</evidence>
<dbReference type="InterPro" id="IPR001845">
    <property type="entry name" value="HTH_ArsR_DNA-bd_dom"/>
</dbReference>
<reference evidence="2 3" key="1">
    <citation type="journal article" date="2016" name="Nat. Commun.">
        <title>Thousands of microbial genomes shed light on interconnected biogeochemical processes in an aquifer system.</title>
        <authorList>
            <person name="Anantharaman K."/>
            <person name="Brown C.T."/>
            <person name="Hug L.A."/>
            <person name="Sharon I."/>
            <person name="Castelle C.J."/>
            <person name="Probst A.J."/>
            <person name="Thomas B.C."/>
            <person name="Singh A."/>
            <person name="Wilkins M.J."/>
            <person name="Karaoz U."/>
            <person name="Brodie E.L."/>
            <person name="Williams K.H."/>
            <person name="Hubbard S.S."/>
            <person name="Banfield J.F."/>
        </authorList>
    </citation>
    <scope>NUCLEOTIDE SEQUENCE [LARGE SCALE GENOMIC DNA]</scope>
</reference>
<dbReference type="PROSITE" id="PS50987">
    <property type="entry name" value="HTH_ARSR_2"/>
    <property type="match status" value="1"/>
</dbReference>
<dbReference type="Gene3D" id="1.10.10.10">
    <property type="entry name" value="Winged helix-like DNA-binding domain superfamily/Winged helix DNA-binding domain"/>
    <property type="match status" value="1"/>
</dbReference>
<dbReference type="InterPro" id="IPR036390">
    <property type="entry name" value="WH_DNA-bd_sf"/>
</dbReference>
<evidence type="ECO:0000313" key="2">
    <source>
        <dbReference type="EMBL" id="OHA01830.1"/>
    </source>
</evidence>